<sequence>MAAGVNRDVFVNCPFDAQYRDFFYAIVFTVIRSGFVARCALETDNSADNRFDKICQIIKECRYGIHDISRTETDGNPPLPRFNMPLELGVFLGAKKYGGPAHRSKSCIIFDREQYRFQRFISDIAGQDIHAHGGDTRRLITELATWLRTQSRDQKVPGGIAIAEEFESFNAVLPDIYAARQLHPSEVTFGDYNEVVVEYLTAGVS</sequence>
<evidence type="ECO:0000313" key="2">
    <source>
        <dbReference type="Proteomes" id="UP000199101"/>
    </source>
</evidence>
<dbReference type="RefSeq" id="WP_208603584.1">
    <property type="nucleotide sequence ID" value="NZ_FMAG01000010.1"/>
</dbReference>
<evidence type="ECO:0000313" key="1">
    <source>
        <dbReference type="EMBL" id="SCB46994.1"/>
    </source>
</evidence>
<proteinExistence type="predicted"/>
<accession>A0A1C3X4R0</accession>
<dbReference type="AlphaFoldDB" id="A0A1C3X4R0"/>
<dbReference type="STRING" id="410764.GA0061103_0057"/>
<keyword evidence="2" id="KW-1185">Reference proteome</keyword>
<reference evidence="2" key="1">
    <citation type="submission" date="2016-08" db="EMBL/GenBank/DDBJ databases">
        <authorList>
            <person name="Varghese N."/>
            <person name="Submissions Spin"/>
        </authorList>
    </citation>
    <scope>NUCLEOTIDE SEQUENCE [LARGE SCALE GENOMIC DNA]</scope>
    <source>
        <strain evidence="2">HAMBI 2975</strain>
    </source>
</reference>
<dbReference type="Proteomes" id="UP000199101">
    <property type="component" value="Unassembled WGS sequence"/>
</dbReference>
<organism evidence="1 2">
    <name type="scientific">Rhizobium multihospitium</name>
    <dbReference type="NCBI Taxonomy" id="410764"/>
    <lineage>
        <taxon>Bacteria</taxon>
        <taxon>Pseudomonadati</taxon>
        <taxon>Pseudomonadota</taxon>
        <taxon>Alphaproteobacteria</taxon>
        <taxon>Hyphomicrobiales</taxon>
        <taxon>Rhizobiaceae</taxon>
        <taxon>Rhizobium/Agrobacterium group</taxon>
        <taxon>Rhizobium</taxon>
    </lineage>
</organism>
<name>A0A1C3X4R0_9HYPH</name>
<dbReference type="EMBL" id="FMAG01000010">
    <property type="protein sequence ID" value="SCB46994.1"/>
    <property type="molecule type" value="Genomic_DNA"/>
</dbReference>
<gene>
    <name evidence="1" type="ORF">GA0061103_0057</name>
</gene>
<protein>
    <submittedName>
        <fullName evidence="1">Uncharacterized protein</fullName>
    </submittedName>
</protein>